<keyword evidence="3" id="KW-1185">Reference proteome</keyword>
<dbReference type="GeneTree" id="ENSGT01040000242491"/>
<dbReference type="InterPro" id="IPR052303">
    <property type="entry name" value="CEFIP"/>
</dbReference>
<dbReference type="GO" id="GO:0030018">
    <property type="term" value="C:Z disc"/>
    <property type="evidence" value="ECO:0007669"/>
    <property type="project" value="TreeGrafter"/>
</dbReference>
<proteinExistence type="predicted"/>
<dbReference type="PANTHER" id="PTHR33775">
    <property type="entry name" value="CARDIAC-ENRICHED FHL2-INTERACTING PROTEIN-RELATED"/>
    <property type="match status" value="1"/>
</dbReference>
<dbReference type="AlphaFoldDB" id="H0XLJ4"/>
<feature type="compositionally biased region" description="Basic and acidic residues" evidence="1">
    <location>
        <begin position="298"/>
        <end position="319"/>
    </location>
</feature>
<feature type="compositionally biased region" description="Polar residues" evidence="1">
    <location>
        <begin position="269"/>
        <end position="280"/>
    </location>
</feature>
<dbReference type="eggNOG" id="ENOG502QVE3">
    <property type="taxonomic scope" value="Eukaryota"/>
</dbReference>
<evidence type="ECO:0000313" key="2">
    <source>
        <dbReference type="Ensembl" id="ENSOGAP00000016984.1"/>
    </source>
</evidence>
<reference evidence="2" key="3">
    <citation type="submission" date="2025-09" db="UniProtKB">
        <authorList>
            <consortium name="Ensembl"/>
        </authorList>
    </citation>
    <scope>IDENTIFICATION</scope>
</reference>
<sequence>MMQGNKKCTDGFSDSSSIGSVLDDADREVSSLTDRAFRSLCISEDASFHDSDLALSPDTSRQMFRNLHQGTVSHTHRKSGIWSQLPSQGTEHAGWAAALQQQPKYVQGEEKYPKSSPPPTPVQRRLEVPIAGLRSSHKPMSKVSSLIKSFDRTESQRCESRPATSKPPALKNPPKFAPLPDSSVNFCFDSAFLTVRRVPAEVSSAHQGGHQPGRKHGEQESPKNPEMACHSSSSFLPTPDRAASSPPHKLSLGEPGRSKEWAHRGTFLHSENSAFESWNAHQPKLLERKDTETTPESKAPKHYEDMPLLREAHPPECKRSPSQAQPSFHQEENILATGAPSASGPWGFRDPAAQSFTMEGKASSSQPDPQVKPTQAPWRKPKTDKRGKE</sequence>
<dbReference type="HOGENOM" id="CLU_851366_0_0_1"/>
<reference evidence="3" key="1">
    <citation type="submission" date="2011-03" db="EMBL/GenBank/DDBJ databases">
        <title>Version 3 of the genome sequence of Otolemur garnettii (Bushbaby).</title>
        <authorList>
            <consortium name="The Broad Institute Genome Sequencing Platform"/>
            <person name="Di Palma F."/>
            <person name="Johnson J."/>
            <person name="Lander E.S."/>
            <person name="Lindblad-Toh K."/>
            <person name="Jaffe D.B."/>
            <person name="Gnerre S."/>
            <person name="MacCallum I."/>
            <person name="Przybylski D."/>
            <person name="Ribeiro F.J."/>
            <person name="Burton J.N."/>
            <person name="Walker B.J."/>
            <person name="Sharpe T."/>
            <person name="Hall G."/>
        </authorList>
    </citation>
    <scope>NUCLEOTIDE SEQUENCE [LARGE SCALE GENOMIC DNA]</scope>
</reference>
<feature type="region of interest" description="Disordered" evidence="1">
    <location>
        <begin position="203"/>
        <end position="389"/>
    </location>
</feature>
<dbReference type="Ensembl" id="ENSOGAT00000029226.1">
    <property type="protein sequence ID" value="ENSOGAP00000016984.1"/>
    <property type="gene ID" value="ENSOGAG00000027647.1"/>
</dbReference>
<organism evidence="2 3">
    <name type="scientific">Otolemur garnettii</name>
    <name type="common">Small-eared galago</name>
    <name type="synonym">Garnett's greater bushbaby</name>
    <dbReference type="NCBI Taxonomy" id="30611"/>
    <lineage>
        <taxon>Eukaryota</taxon>
        <taxon>Metazoa</taxon>
        <taxon>Chordata</taxon>
        <taxon>Craniata</taxon>
        <taxon>Vertebrata</taxon>
        <taxon>Euteleostomi</taxon>
        <taxon>Mammalia</taxon>
        <taxon>Eutheria</taxon>
        <taxon>Euarchontoglires</taxon>
        <taxon>Primates</taxon>
        <taxon>Strepsirrhini</taxon>
        <taxon>Lorisiformes</taxon>
        <taxon>Galagidae</taxon>
        <taxon>Otolemur</taxon>
    </lineage>
</organism>
<dbReference type="GO" id="GO:0070886">
    <property type="term" value="P:positive regulation of calcineurin-NFAT signaling cascade"/>
    <property type="evidence" value="ECO:0007669"/>
    <property type="project" value="TreeGrafter"/>
</dbReference>
<feature type="region of interest" description="Disordered" evidence="1">
    <location>
        <begin position="1"/>
        <end position="25"/>
    </location>
</feature>
<feature type="region of interest" description="Disordered" evidence="1">
    <location>
        <begin position="133"/>
        <end position="176"/>
    </location>
</feature>
<reference evidence="2" key="2">
    <citation type="submission" date="2025-08" db="UniProtKB">
        <authorList>
            <consortium name="Ensembl"/>
        </authorList>
    </citation>
    <scope>IDENTIFICATION</scope>
</reference>
<protein>
    <submittedName>
        <fullName evidence="2">Uncharacterized protein</fullName>
    </submittedName>
</protein>
<dbReference type="InParanoid" id="H0XLJ4"/>
<evidence type="ECO:0000256" key="1">
    <source>
        <dbReference type="SAM" id="MobiDB-lite"/>
    </source>
</evidence>
<accession>H0XLJ4</accession>
<dbReference type="EMBL" id="AAQR03174245">
    <property type="status" value="NOT_ANNOTATED_CDS"/>
    <property type="molecule type" value="Genomic_DNA"/>
</dbReference>
<feature type="compositionally biased region" description="Polar residues" evidence="1">
    <location>
        <begin position="354"/>
        <end position="368"/>
    </location>
</feature>
<dbReference type="STRING" id="30611.ENSOGAP00000016984"/>
<dbReference type="PANTHER" id="PTHR33775:SF2">
    <property type="entry name" value="CARDIAC-ENRICHED FHL2-INTERACTING PROTEIN"/>
    <property type="match status" value="1"/>
</dbReference>
<name>H0XLJ4_OTOGA</name>
<dbReference type="Proteomes" id="UP000005225">
    <property type="component" value="Unassembled WGS sequence"/>
</dbReference>
<feature type="compositionally biased region" description="Basic and acidic residues" evidence="1">
    <location>
        <begin position="149"/>
        <end position="160"/>
    </location>
</feature>
<evidence type="ECO:0000313" key="3">
    <source>
        <dbReference type="Proteomes" id="UP000005225"/>
    </source>
</evidence>